<feature type="domain" description="HTH cro/C1-type" evidence="3">
    <location>
        <begin position="56"/>
        <end position="80"/>
    </location>
</feature>
<dbReference type="SUPFAM" id="SSF52833">
    <property type="entry name" value="Thioredoxin-like"/>
    <property type="match status" value="1"/>
</dbReference>
<dbReference type="AlphaFoldDB" id="A0A0G0CNU9"/>
<sequence length="265" mass="29035">MSENSEKKSTLLEKFVPALLVITVGLAFLVGVLWQKVENIGKGSTTGTTDTVQQGTGESPISVDNLKKIAKKLDLNTNDFNKCLDDGIKADVVKKDSDYGGTVGVSGTPAFFINGRFLGGAYPFASFKEVIDRELDGKGSDDYKTYSKDLQDAAEQKDQAGNPSPSFIAVAKNIDTSNSHVLGNNDAKVTIVEFTDFECPYCIRHFTQTWPDIKKNYIDTNKVKLIVKNYPLPFHPNAQKAAEAAECASDQGKYWEMHDAIFSAK</sequence>
<dbReference type="InterPro" id="IPR036249">
    <property type="entry name" value="Thioredoxin-like_sf"/>
</dbReference>
<keyword evidence="2" id="KW-1133">Transmembrane helix</keyword>
<dbReference type="PANTHER" id="PTHR13887:SF56">
    <property type="entry name" value="THIOREDOXIN-LIKE REDUCTASE RV2466C"/>
    <property type="match status" value="1"/>
</dbReference>
<evidence type="ECO:0000313" key="6">
    <source>
        <dbReference type="Proteomes" id="UP000034778"/>
    </source>
</evidence>
<dbReference type="PROSITE" id="PS51352">
    <property type="entry name" value="THIOREDOXIN_2"/>
    <property type="match status" value="1"/>
</dbReference>
<dbReference type="InterPro" id="IPR013766">
    <property type="entry name" value="Thioredoxin_domain"/>
</dbReference>
<dbReference type="Pfam" id="PF13462">
    <property type="entry name" value="Thioredoxin_4"/>
    <property type="match status" value="1"/>
</dbReference>
<dbReference type="PANTHER" id="PTHR13887">
    <property type="entry name" value="GLUTATHIONE S-TRANSFERASE KAPPA"/>
    <property type="match status" value="1"/>
</dbReference>
<proteinExistence type="inferred from homology"/>
<dbReference type="Pfam" id="PF01323">
    <property type="entry name" value="DSBA"/>
    <property type="match status" value="1"/>
</dbReference>
<comment type="similarity">
    <text evidence="1">Belongs to the thioredoxin family. DsbA subfamily.</text>
</comment>
<accession>A0A0G0CNU9</accession>
<dbReference type="CDD" id="cd02972">
    <property type="entry name" value="DsbA_family"/>
    <property type="match status" value="1"/>
</dbReference>
<keyword evidence="2" id="KW-0812">Transmembrane</keyword>
<organism evidence="5 6">
    <name type="scientific">Candidatus Woesebacteria bacterium GW2011_GWB1_33_22</name>
    <dbReference type="NCBI Taxonomy" id="1618566"/>
    <lineage>
        <taxon>Bacteria</taxon>
        <taxon>Candidatus Woeseibacteriota</taxon>
    </lineage>
</organism>
<evidence type="ECO:0000313" key="5">
    <source>
        <dbReference type="EMBL" id="KKP45067.1"/>
    </source>
</evidence>
<evidence type="ECO:0000256" key="2">
    <source>
        <dbReference type="SAM" id="Phobius"/>
    </source>
</evidence>
<reference evidence="5 6" key="1">
    <citation type="journal article" date="2015" name="Nature">
        <title>rRNA introns, odd ribosomes, and small enigmatic genomes across a large radiation of phyla.</title>
        <authorList>
            <person name="Brown C.T."/>
            <person name="Hug L.A."/>
            <person name="Thomas B.C."/>
            <person name="Sharon I."/>
            <person name="Castelle C.J."/>
            <person name="Singh A."/>
            <person name="Wilkins M.J."/>
            <person name="Williams K.H."/>
            <person name="Banfield J.F."/>
        </authorList>
    </citation>
    <scope>NUCLEOTIDE SEQUENCE [LARGE SCALE GENOMIC DNA]</scope>
</reference>
<evidence type="ECO:0000259" key="3">
    <source>
        <dbReference type="PROSITE" id="PS50943"/>
    </source>
</evidence>
<feature type="domain" description="Thioredoxin" evidence="4">
    <location>
        <begin position="158"/>
        <end position="265"/>
    </location>
</feature>
<name>A0A0G0CNU9_9BACT</name>
<dbReference type="Proteomes" id="UP000034778">
    <property type="component" value="Unassembled WGS sequence"/>
</dbReference>
<dbReference type="GO" id="GO:0016491">
    <property type="term" value="F:oxidoreductase activity"/>
    <property type="evidence" value="ECO:0007669"/>
    <property type="project" value="InterPro"/>
</dbReference>
<evidence type="ECO:0000256" key="1">
    <source>
        <dbReference type="ARBA" id="ARBA00005791"/>
    </source>
</evidence>
<comment type="caution">
    <text evidence="5">The sequence shown here is derived from an EMBL/GenBank/DDBJ whole genome shotgun (WGS) entry which is preliminary data.</text>
</comment>
<dbReference type="STRING" id="1618566.UR35_C0003G0009"/>
<dbReference type="EMBL" id="LBOW01000003">
    <property type="protein sequence ID" value="KKP45067.1"/>
    <property type="molecule type" value="Genomic_DNA"/>
</dbReference>
<evidence type="ECO:0000259" key="4">
    <source>
        <dbReference type="PROSITE" id="PS51352"/>
    </source>
</evidence>
<dbReference type="PROSITE" id="PS50943">
    <property type="entry name" value="HTH_CROC1"/>
    <property type="match status" value="1"/>
</dbReference>
<dbReference type="Gene3D" id="3.40.30.10">
    <property type="entry name" value="Glutaredoxin"/>
    <property type="match status" value="2"/>
</dbReference>
<dbReference type="InterPro" id="IPR001853">
    <property type="entry name" value="DSBA-like_thioredoxin_dom"/>
</dbReference>
<dbReference type="PATRIC" id="fig|1618566.3.peg.383"/>
<dbReference type="InterPro" id="IPR001387">
    <property type="entry name" value="Cro/C1-type_HTH"/>
</dbReference>
<protein>
    <submittedName>
        <fullName evidence="5">DSBA-like protein thioredoxin domain protein</fullName>
    </submittedName>
</protein>
<dbReference type="InterPro" id="IPR012336">
    <property type="entry name" value="Thioredoxin-like_fold"/>
</dbReference>
<keyword evidence="2" id="KW-0472">Membrane</keyword>
<feature type="transmembrane region" description="Helical" evidence="2">
    <location>
        <begin position="15"/>
        <end position="34"/>
    </location>
</feature>
<gene>
    <name evidence="5" type="ORF">UR35_C0003G0009</name>
</gene>